<feature type="domain" description="G-protein coupled receptors family 1 profile" evidence="15">
    <location>
        <begin position="364"/>
        <end position="481"/>
    </location>
</feature>
<feature type="domain" description="G-protein coupled receptors family 1 profile" evidence="15">
    <location>
        <begin position="59"/>
        <end position="254"/>
    </location>
</feature>
<feature type="transmembrane region" description="Helical" evidence="14">
    <location>
        <begin position="418"/>
        <end position="444"/>
    </location>
</feature>
<dbReference type="Gene3D" id="1.20.1070.10">
    <property type="entry name" value="Rhodopsin 7-helix transmembrane proteins"/>
    <property type="match status" value="2"/>
</dbReference>
<evidence type="ECO:0000256" key="3">
    <source>
        <dbReference type="ARBA" id="ARBA00007002"/>
    </source>
</evidence>
<keyword evidence="7 12" id="KW-0297">G-protein coupled receptor</keyword>
<evidence type="ECO:0000256" key="9">
    <source>
        <dbReference type="ARBA" id="ARBA00023170"/>
    </source>
</evidence>
<evidence type="ECO:0000256" key="7">
    <source>
        <dbReference type="ARBA" id="ARBA00023040"/>
    </source>
</evidence>
<evidence type="ECO:0000256" key="11">
    <source>
        <dbReference type="ARBA" id="ARBA00023242"/>
    </source>
</evidence>
<comment type="subcellular location">
    <subcellularLocation>
        <location evidence="2">Membrane</location>
        <topology evidence="2">Multi-pass membrane protein</topology>
    </subcellularLocation>
    <subcellularLocation>
        <location evidence="1">Nucleus</location>
    </subcellularLocation>
</comment>
<dbReference type="SUPFAM" id="SSF140102">
    <property type="entry name" value="ISY1 domain-like"/>
    <property type="match status" value="1"/>
</dbReference>
<evidence type="ECO:0000313" key="16">
    <source>
        <dbReference type="EMBL" id="KAH0814535.1"/>
    </source>
</evidence>
<keyword evidence="17" id="KW-1185">Reference proteome</keyword>
<keyword evidence="6 14" id="KW-1133">Transmembrane helix</keyword>
<evidence type="ECO:0000256" key="2">
    <source>
        <dbReference type="ARBA" id="ARBA00004141"/>
    </source>
</evidence>
<feature type="compositionally biased region" description="Basic and acidic residues" evidence="13">
    <location>
        <begin position="780"/>
        <end position="789"/>
    </location>
</feature>
<dbReference type="InterPro" id="IPR000276">
    <property type="entry name" value="GPCR_Rhodpsn"/>
</dbReference>
<gene>
    <name evidence="16" type="ORF">GEV33_008259</name>
</gene>
<comment type="similarity">
    <text evidence="3">Belongs to the ISY1 family.</text>
</comment>
<proteinExistence type="inferred from homology"/>
<dbReference type="InterPro" id="IPR009360">
    <property type="entry name" value="Isy1"/>
</dbReference>
<name>A0A8J6LB09_TENMO</name>
<feature type="region of interest" description="Disordered" evidence="13">
    <location>
        <begin position="506"/>
        <end position="550"/>
    </location>
</feature>
<evidence type="ECO:0000256" key="8">
    <source>
        <dbReference type="ARBA" id="ARBA00023136"/>
    </source>
</evidence>
<feature type="transmembrane region" description="Helical" evidence="14">
    <location>
        <begin position="191"/>
        <end position="218"/>
    </location>
</feature>
<feature type="compositionally biased region" description="Low complexity" evidence="13">
    <location>
        <begin position="515"/>
        <end position="534"/>
    </location>
</feature>
<dbReference type="Pfam" id="PF06246">
    <property type="entry name" value="Isy1"/>
    <property type="match status" value="1"/>
</dbReference>
<reference evidence="16" key="2">
    <citation type="submission" date="2021-08" db="EMBL/GenBank/DDBJ databases">
        <authorList>
            <person name="Eriksson T."/>
        </authorList>
    </citation>
    <scope>NUCLEOTIDE SEQUENCE</scope>
    <source>
        <strain evidence="16">Stoneville</strain>
        <tissue evidence="16">Whole head</tissue>
    </source>
</reference>
<keyword evidence="11" id="KW-0539">Nucleus</keyword>
<evidence type="ECO:0000256" key="14">
    <source>
        <dbReference type="SAM" id="Phobius"/>
    </source>
</evidence>
<dbReference type="GO" id="GO:0000350">
    <property type="term" value="P:generation of catalytic spliceosome for second transesterification step"/>
    <property type="evidence" value="ECO:0007669"/>
    <property type="project" value="InterPro"/>
</dbReference>
<organism evidence="16 17">
    <name type="scientific">Tenebrio molitor</name>
    <name type="common">Yellow mealworm beetle</name>
    <dbReference type="NCBI Taxonomy" id="7067"/>
    <lineage>
        <taxon>Eukaryota</taxon>
        <taxon>Metazoa</taxon>
        <taxon>Ecdysozoa</taxon>
        <taxon>Arthropoda</taxon>
        <taxon>Hexapoda</taxon>
        <taxon>Insecta</taxon>
        <taxon>Pterygota</taxon>
        <taxon>Neoptera</taxon>
        <taxon>Endopterygota</taxon>
        <taxon>Coleoptera</taxon>
        <taxon>Polyphaga</taxon>
        <taxon>Cucujiformia</taxon>
        <taxon>Tenebrionidae</taxon>
        <taxon>Tenebrio</taxon>
    </lineage>
</organism>
<dbReference type="GO" id="GO:0005886">
    <property type="term" value="C:plasma membrane"/>
    <property type="evidence" value="ECO:0007669"/>
    <property type="project" value="TreeGrafter"/>
</dbReference>
<dbReference type="FunFam" id="1.10.287.660:FF:000001">
    <property type="entry name" value="pre-mRNA-splicing factor ISY1 homolog"/>
    <property type="match status" value="1"/>
</dbReference>
<dbReference type="Pfam" id="PF00001">
    <property type="entry name" value="7tm_1"/>
    <property type="match status" value="2"/>
</dbReference>
<keyword evidence="9 12" id="KW-0675">Receptor</keyword>
<feature type="compositionally biased region" description="Basic and acidic residues" evidence="13">
    <location>
        <begin position="812"/>
        <end position="823"/>
    </location>
</feature>
<feature type="transmembrane region" description="Helical" evidence="14">
    <location>
        <begin position="139"/>
        <end position="163"/>
    </location>
</feature>
<evidence type="ECO:0000259" key="15">
    <source>
        <dbReference type="PROSITE" id="PS50262"/>
    </source>
</evidence>
<dbReference type="PROSITE" id="PS00237">
    <property type="entry name" value="G_PROTEIN_RECEP_F1_1"/>
    <property type="match status" value="1"/>
</dbReference>
<dbReference type="AlphaFoldDB" id="A0A8J6LB09"/>
<feature type="transmembrane region" description="Helical" evidence="14">
    <location>
        <begin position="364"/>
        <end position="388"/>
    </location>
</feature>
<dbReference type="SUPFAM" id="SSF81321">
    <property type="entry name" value="Family A G protein-coupled receptor-like"/>
    <property type="match status" value="2"/>
</dbReference>
<dbReference type="Proteomes" id="UP000719412">
    <property type="component" value="Unassembled WGS sequence"/>
</dbReference>
<evidence type="ECO:0000256" key="12">
    <source>
        <dbReference type="RuleBase" id="RU000688"/>
    </source>
</evidence>
<comment type="caution">
    <text evidence="16">The sequence shown here is derived from an EMBL/GenBank/DDBJ whole genome shotgun (WGS) entry which is preliminary data.</text>
</comment>
<feature type="transmembrane region" description="Helical" evidence="14">
    <location>
        <begin position="464"/>
        <end position="484"/>
    </location>
</feature>
<evidence type="ECO:0000256" key="13">
    <source>
        <dbReference type="SAM" id="MobiDB-lite"/>
    </source>
</evidence>
<evidence type="ECO:0000256" key="6">
    <source>
        <dbReference type="ARBA" id="ARBA00022989"/>
    </source>
</evidence>
<dbReference type="PANTHER" id="PTHR24243:SF233">
    <property type="entry name" value="THYROTROPIN-RELEASING HORMONE RECEPTOR"/>
    <property type="match status" value="1"/>
</dbReference>
<dbReference type="PROSITE" id="PS50262">
    <property type="entry name" value="G_PROTEIN_RECEP_F1_2"/>
    <property type="match status" value="2"/>
</dbReference>
<dbReference type="PANTHER" id="PTHR24243">
    <property type="entry name" value="G-PROTEIN COUPLED RECEPTOR"/>
    <property type="match status" value="1"/>
</dbReference>
<dbReference type="GO" id="GO:0004930">
    <property type="term" value="F:G protein-coupled receptor activity"/>
    <property type="evidence" value="ECO:0007669"/>
    <property type="project" value="UniProtKB-KW"/>
</dbReference>
<evidence type="ECO:0000256" key="1">
    <source>
        <dbReference type="ARBA" id="ARBA00004123"/>
    </source>
</evidence>
<feature type="transmembrane region" description="Helical" evidence="14">
    <location>
        <begin position="90"/>
        <end position="112"/>
    </location>
</feature>
<feature type="transmembrane region" description="Helical" evidence="14">
    <location>
        <begin position="48"/>
        <end position="69"/>
    </location>
</feature>
<sequence>MPRSAEESDENTRQYGTNQANPFDFSSVLRSVLHLLTPTNYALILGKAVPFVELTVAHASVLTILAISFERYYAICKPLKAGYICTKTRASLICLLAWFIAALFTSPMLVIAEYKQLDYFDGSKVPACHTLANTFWSALYFLSIIFLFFIIPLIILLILYCIIAKNLMSNAATLVLNKHIDNISLRARKQVVLMLGTVVLSFFLCLIPFRVFILWIIVVPEEQVYHLEIEKYYNILYFCRIMVYLNSAINPILYNLMSSKFRTGFIICSETNRKFYFKRARNGTFSTTANSCRSSTFRNNRDEYNVCFRPRNNSILIKNFNDSPESNRSNDSELKHHPYGPEEYVDGSTVFVCFSLVEDTLPCVFFLGSILVFFIFPLAILIIVYILIAKTLMHHPITITGTKTVMPSQSAIKYRKQVILMLGTVVLAFFICLLPFRALTFWIIVAPAGSSFELGFESYYNILYFARIMFHINSAVNPILYNIISSKFRGGFLKLCGVKVVKRRRKDKREITRKSTSSSTHTSSQQTSDSFTQSGKRNSEKKCSNSLREIKEVSSGQERVAADVCRDGKSKDFYVVRAPFGQRFSNGEIYARNAEKAMTTLARWRAAQLGENDKHKRRRPHLASECKSLYACEKWRMQIIREIAKKVAQIQNAGLGEFRIRDLNDEINKLLREKRHWEDQIKELGGPDYQRTGPRMLDHEGKEVPGNRGYKYFGAAKELPGVRELFEQEPPPPPRKTRAEMMKDIDADYYGYMDDDDGILIPLEMGAEKLSIQKAISDWKEKKERSLTHDEDEEVPDEEHIYAVEESDDEDVEKKKTEGDQKFIAHVPVPSQQEVEQALLRRRKQELLEKYGVQEQNQSL</sequence>
<dbReference type="InterPro" id="IPR017452">
    <property type="entry name" value="GPCR_Rhodpsn_7TM"/>
</dbReference>
<reference evidence="16" key="1">
    <citation type="journal article" date="2020" name="J Insects Food Feed">
        <title>The yellow mealworm (Tenebrio molitor) genome: a resource for the emerging insects as food and feed industry.</title>
        <authorList>
            <person name="Eriksson T."/>
            <person name="Andere A."/>
            <person name="Kelstrup H."/>
            <person name="Emery V."/>
            <person name="Picard C."/>
        </authorList>
    </citation>
    <scope>NUCLEOTIDE SEQUENCE</scope>
    <source>
        <strain evidence="16">Stoneville</strain>
        <tissue evidence="16">Whole head</tissue>
    </source>
</reference>
<protein>
    <recommendedName>
        <fullName evidence="15">G-protein coupled receptors family 1 profile domain-containing protein</fullName>
    </recommendedName>
</protein>
<evidence type="ECO:0000256" key="4">
    <source>
        <dbReference type="ARBA" id="ARBA00010663"/>
    </source>
</evidence>
<evidence type="ECO:0000256" key="5">
    <source>
        <dbReference type="ARBA" id="ARBA00022692"/>
    </source>
</evidence>
<dbReference type="InterPro" id="IPR037200">
    <property type="entry name" value="Isy1_sf"/>
</dbReference>
<evidence type="ECO:0000313" key="17">
    <source>
        <dbReference type="Proteomes" id="UP000719412"/>
    </source>
</evidence>
<keyword evidence="10 12" id="KW-0807">Transducer</keyword>
<feature type="region of interest" description="Disordered" evidence="13">
    <location>
        <begin position="780"/>
        <end position="829"/>
    </location>
</feature>
<dbReference type="PRINTS" id="PR00237">
    <property type="entry name" value="GPCRRHODOPSN"/>
</dbReference>
<keyword evidence="8 14" id="KW-0472">Membrane</keyword>
<dbReference type="InterPro" id="IPR029012">
    <property type="entry name" value="Helix_hairpin_bin_sf"/>
</dbReference>
<comment type="similarity">
    <text evidence="4 12">Belongs to the G-protein coupled receptor 1 family.</text>
</comment>
<keyword evidence="5 12" id="KW-0812">Transmembrane</keyword>
<evidence type="ECO:0000256" key="10">
    <source>
        <dbReference type="ARBA" id="ARBA00023224"/>
    </source>
</evidence>
<dbReference type="EMBL" id="JABDTM020024206">
    <property type="protein sequence ID" value="KAH0814535.1"/>
    <property type="molecule type" value="Genomic_DNA"/>
</dbReference>
<feature type="region of interest" description="Disordered" evidence="13">
    <location>
        <begin position="684"/>
        <end position="704"/>
    </location>
</feature>
<dbReference type="GO" id="GO:0005634">
    <property type="term" value="C:nucleus"/>
    <property type="evidence" value="ECO:0007669"/>
    <property type="project" value="UniProtKB-SubCell"/>
</dbReference>
<feature type="compositionally biased region" description="Basic and acidic residues" evidence="13">
    <location>
        <begin position="537"/>
        <end position="550"/>
    </location>
</feature>
<dbReference type="Gene3D" id="1.10.287.660">
    <property type="entry name" value="Helix hairpin bin"/>
    <property type="match status" value="1"/>
</dbReference>
<accession>A0A8J6LB09</accession>